<dbReference type="Pfam" id="PF01177">
    <property type="entry name" value="Asp_Glu_race"/>
    <property type="match status" value="1"/>
</dbReference>
<gene>
    <name evidence="8" type="primary">murI</name>
    <name evidence="8" type="ORF">C1C98_02405</name>
</gene>
<evidence type="ECO:0000256" key="1">
    <source>
        <dbReference type="ARBA" id="ARBA00001602"/>
    </source>
</evidence>
<dbReference type="SUPFAM" id="SSF53681">
    <property type="entry name" value="Aspartate/glutamate racemase"/>
    <property type="match status" value="2"/>
</dbReference>
<dbReference type="PROSITE" id="PS00924">
    <property type="entry name" value="ASP_GLU_RACEMASE_2"/>
    <property type="match status" value="1"/>
</dbReference>
<keyword evidence="3" id="KW-0133">Cell shape</keyword>
<evidence type="ECO:0000256" key="3">
    <source>
        <dbReference type="ARBA" id="ARBA00022960"/>
    </source>
</evidence>
<proteinExistence type="predicted"/>
<keyword evidence="4" id="KW-0573">Peptidoglycan synthesis</keyword>
<dbReference type="RefSeq" id="WP_102642779.1">
    <property type="nucleotide sequence ID" value="NC_016830.1"/>
</dbReference>
<evidence type="ECO:0000256" key="5">
    <source>
        <dbReference type="ARBA" id="ARBA00023235"/>
    </source>
</evidence>
<reference evidence="8 9" key="1">
    <citation type="submission" date="2018-01" db="EMBL/GenBank/DDBJ databases">
        <title>Tropical forage species Digitaria eriantha prevents oxidative stress under low temperature conditions by the incorporation of polyhydroxybutyrate-producing endophytic bacteria.</title>
        <authorList>
            <person name="Stritzler M."/>
            <person name="Ayub N."/>
        </authorList>
    </citation>
    <scope>NUCLEOTIDE SEQUENCE [LARGE SCALE GENOMIC DNA]</scope>
    <source>
        <strain evidence="8 9">FR1</strain>
    </source>
</reference>
<keyword evidence="5" id="KW-0413">Isomerase</keyword>
<dbReference type="InterPro" id="IPR004391">
    <property type="entry name" value="Glu_race"/>
</dbReference>
<dbReference type="Gene3D" id="3.40.50.1860">
    <property type="match status" value="2"/>
</dbReference>
<dbReference type="InterPro" id="IPR001920">
    <property type="entry name" value="Asp/Glu_race"/>
</dbReference>
<sequence>MDADMPPFDTSPIFWLNSEDIFDGTQLLSSNNPIVVFDSGVGGLTVTRQLENLIPNANLLYVADNEWFPYGNKPGFAIAQRVHKLLDLLCVQVTPLAIVVACNTASMALLEHGFDKLRHNYFLIYPPIVDAIDTSENKNIVVLATPSTMKSKHVIKNLEKTELRAKIWPIATQALVALSEARLKGEDMSLASFAEQVDSYLTEEQRLSIDTVVLGCTHFPHLIEDLRIIFPNAHNWTDPAKKLATQVLSLTKGIIATDMPFKTVLFTSKRGADKYLQTFTRNGFGTIEPASIGAIL</sequence>
<name>A0ABN5G5N4_PSEO1</name>
<dbReference type="Proteomes" id="UP000235315">
    <property type="component" value="Chromosome"/>
</dbReference>
<dbReference type="PANTHER" id="PTHR21198:SF3">
    <property type="entry name" value="GLUTAMATE RACEMASE"/>
    <property type="match status" value="1"/>
</dbReference>
<keyword evidence="9" id="KW-1185">Reference proteome</keyword>
<evidence type="ECO:0000256" key="6">
    <source>
        <dbReference type="ARBA" id="ARBA00023316"/>
    </source>
</evidence>
<evidence type="ECO:0000313" key="8">
    <source>
        <dbReference type="EMBL" id="AUO44371.1"/>
    </source>
</evidence>
<comment type="catalytic activity">
    <reaction evidence="1">
        <text>L-glutamate = D-glutamate</text>
        <dbReference type="Rhea" id="RHEA:12813"/>
        <dbReference type="ChEBI" id="CHEBI:29985"/>
        <dbReference type="ChEBI" id="CHEBI:29986"/>
        <dbReference type="EC" id="5.1.1.3"/>
    </reaction>
</comment>
<dbReference type="EC" id="5.1.1.3" evidence="2 7"/>
<dbReference type="PANTHER" id="PTHR21198">
    <property type="entry name" value="GLUTAMATE RACEMASE"/>
    <property type="match status" value="1"/>
</dbReference>
<evidence type="ECO:0000256" key="2">
    <source>
        <dbReference type="ARBA" id="ARBA00013090"/>
    </source>
</evidence>
<keyword evidence="6" id="KW-0961">Cell wall biogenesis/degradation</keyword>
<protein>
    <recommendedName>
        <fullName evidence="2 7">Glutamate racemase</fullName>
        <ecNumber evidence="2 7">5.1.1.3</ecNumber>
    </recommendedName>
</protein>
<dbReference type="InterPro" id="IPR033134">
    <property type="entry name" value="Asp/Glu_racemase_AS_2"/>
</dbReference>
<evidence type="ECO:0000256" key="4">
    <source>
        <dbReference type="ARBA" id="ARBA00022984"/>
    </source>
</evidence>
<organism evidence="8 9">
    <name type="scientific">Pseudomonas ogarae (strain DSM 112162 / CECT 30235 / F113)</name>
    <dbReference type="NCBI Taxonomy" id="1114970"/>
    <lineage>
        <taxon>Bacteria</taxon>
        <taxon>Pseudomonadati</taxon>
        <taxon>Pseudomonadota</taxon>
        <taxon>Gammaproteobacteria</taxon>
        <taxon>Pseudomonadales</taxon>
        <taxon>Pseudomonadaceae</taxon>
        <taxon>Pseudomonas</taxon>
    </lineage>
</organism>
<dbReference type="EMBL" id="CP025738">
    <property type="protein sequence ID" value="AUO44371.1"/>
    <property type="molecule type" value="Genomic_DNA"/>
</dbReference>
<accession>A0ABN5G5N4</accession>
<evidence type="ECO:0000256" key="7">
    <source>
        <dbReference type="NCBIfam" id="TIGR00067"/>
    </source>
</evidence>
<dbReference type="NCBIfam" id="TIGR00067">
    <property type="entry name" value="glut_race"/>
    <property type="match status" value="1"/>
</dbReference>
<dbReference type="InterPro" id="IPR015942">
    <property type="entry name" value="Asp/Glu/hydantoin_racemase"/>
</dbReference>
<evidence type="ECO:0000313" key="9">
    <source>
        <dbReference type="Proteomes" id="UP000235315"/>
    </source>
</evidence>